<keyword evidence="4" id="KW-1185">Reference proteome</keyword>
<name>A0AAV5VK20_9BILA</name>
<comment type="similarity">
    <text evidence="1">Belongs to the nematode receptor-like protein sre family.</text>
</comment>
<comment type="caution">
    <text evidence="3">The sequence shown here is derived from an EMBL/GenBank/DDBJ whole genome shotgun (WGS) entry which is preliminary data.</text>
</comment>
<evidence type="ECO:0000256" key="1">
    <source>
        <dbReference type="ARBA" id="ARBA00006803"/>
    </source>
</evidence>
<organism evidence="3 4">
    <name type="scientific">Pristionchus fissidentatus</name>
    <dbReference type="NCBI Taxonomy" id="1538716"/>
    <lineage>
        <taxon>Eukaryota</taxon>
        <taxon>Metazoa</taxon>
        <taxon>Ecdysozoa</taxon>
        <taxon>Nematoda</taxon>
        <taxon>Chromadorea</taxon>
        <taxon>Rhabditida</taxon>
        <taxon>Rhabditina</taxon>
        <taxon>Diplogasteromorpha</taxon>
        <taxon>Diplogasteroidea</taxon>
        <taxon>Neodiplogasteridae</taxon>
        <taxon>Pristionchus</taxon>
    </lineage>
</organism>
<dbReference type="InterPro" id="IPR004151">
    <property type="entry name" value="7TM_GPCR_serpentine_rcpt_Sre"/>
</dbReference>
<feature type="transmembrane region" description="Helical" evidence="2">
    <location>
        <begin position="51"/>
        <end position="73"/>
    </location>
</feature>
<keyword evidence="2" id="KW-1133">Transmembrane helix</keyword>
<dbReference type="Proteomes" id="UP001432322">
    <property type="component" value="Unassembled WGS sequence"/>
</dbReference>
<dbReference type="EMBL" id="BTSY01000003">
    <property type="protein sequence ID" value="GMT18432.1"/>
    <property type="molecule type" value="Genomic_DNA"/>
</dbReference>
<feature type="non-terminal residue" evidence="3">
    <location>
        <position position="109"/>
    </location>
</feature>
<keyword evidence="2" id="KW-0472">Membrane</keyword>
<accession>A0AAV5VK20</accession>
<feature type="non-terminal residue" evidence="3">
    <location>
        <position position="1"/>
    </location>
</feature>
<dbReference type="GO" id="GO:0016020">
    <property type="term" value="C:membrane"/>
    <property type="evidence" value="ECO:0007669"/>
    <property type="project" value="InterPro"/>
</dbReference>
<evidence type="ECO:0000313" key="4">
    <source>
        <dbReference type="Proteomes" id="UP001432322"/>
    </source>
</evidence>
<dbReference type="PANTHER" id="PTHR47521:SF7">
    <property type="entry name" value="SERPENTINE RECEPTOR CLASS EPSILON-6"/>
    <property type="match status" value="1"/>
</dbReference>
<keyword evidence="2" id="KW-0812">Transmembrane</keyword>
<sequence length="109" mass="12662">LMLHTCILQAAAFVYQFNKREKKIIKKGAVVHMYSVSRTFQLNENISLIQMLLRISIPLVFSCTPAFIFYPVYKLVPPHIGYDGLRYFSVEMYDLWLAIYVGLILLCLP</sequence>
<gene>
    <name evidence="3" type="ORF">PFISCL1PPCAC_9729</name>
</gene>
<reference evidence="3" key="1">
    <citation type="submission" date="2023-10" db="EMBL/GenBank/DDBJ databases">
        <title>Genome assembly of Pristionchus species.</title>
        <authorList>
            <person name="Yoshida K."/>
            <person name="Sommer R.J."/>
        </authorList>
    </citation>
    <scope>NUCLEOTIDE SEQUENCE</scope>
    <source>
        <strain evidence="3">RS5133</strain>
    </source>
</reference>
<dbReference type="Pfam" id="PF03125">
    <property type="entry name" value="Sre"/>
    <property type="match status" value="1"/>
</dbReference>
<evidence type="ECO:0000256" key="2">
    <source>
        <dbReference type="SAM" id="Phobius"/>
    </source>
</evidence>
<dbReference type="InterPro" id="IPR052860">
    <property type="entry name" value="NRL-GPCR1"/>
</dbReference>
<evidence type="ECO:0008006" key="5">
    <source>
        <dbReference type="Google" id="ProtNLM"/>
    </source>
</evidence>
<dbReference type="AlphaFoldDB" id="A0AAV5VK20"/>
<proteinExistence type="inferred from homology"/>
<feature type="transmembrane region" description="Helical" evidence="2">
    <location>
        <begin position="85"/>
        <end position="108"/>
    </location>
</feature>
<dbReference type="PANTHER" id="PTHR47521">
    <property type="entry name" value="SERPENTINE RECEPTOR, CLASS E (EPSILON)-RELATED"/>
    <property type="match status" value="1"/>
</dbReference>
<dbReference type="GO" id="GO:0007606">
    <property type="term" value="P:sensory perception of chemical stimulus"/>
    <property type="evidence" value="ECO:0007669"/>
    <property type="project" value="InterPro"/>
</dbReference>
<evidence type="ECO:0000313" key="3">
    <source>
        <dbReference type="EMBL" id="GMT18432.1"/>
    </source>
</evidence>
<protein>
    <recommendedName>
        <fullName evidence="5">G protein-coupled receptor</fullName>
    </recommendedName>
</protein>